<reference evidence="2" key="1">
    <citation type="submission" date="2023-10" db="EMBL/GenBank/DDBJ databases">
        <authorList>
            <person name="Chen Y."/>
            <person name="Shah S."/>
            <person name="Dougan E. K."/>
            <person name="Thang M."/>
            <person name="Chan C."/>
        </authorList>
    </citation>
    <scope>NUCLEOTIDE SEQUENCE [LARGE SCALE GENOMIC DNA]</scope>
</reference>
<protein>
    <submittedName>
        <fullName evidence="2">Uncharacterized protein</fullName>
    </submittedName>
</protein>
<keyword evidence="3" id="KW-1185">Reference proteome</keyword>
<gene>
    <name evidence="2" type="ORF">PCOR1329_LOCUS6125</name>
</gene>
<evidence type="ECO:0000313" key="3">
    <source>
        <dbReference type="Proteomes" id="UP001189429"/>
    </source>
</evidence>
<name>A0ABN9PXL8_9DINO</name>
<dbReference type="Proteomes" id="UP001189429">
    <property type="component" value="Unassembled WGS sequence"/>
</dbReference>
<evidence type="ECO:0000313" key="2">
    <source>
        <dbReference type="EMBL" id="CAK0796868.1"/>
    </source>
</evidence>
<sequence>MYLSHLDEAGLLTRSTFRSRLEDFGAATRRDSTAKAVLTGSQELSALSSRESTKDRLAREGAERRKGSKEPAGSKEKAGPREPSGSMEQTGSKERARLKKARPGPKGSKD</sequence>
<proteinExistence type="predicted"/>
<feature type="compositionally biased region" description="Polar residues" evidence="1">
    <location>
        <begin position="39"/>
        <end position="50"/>
    </location>
</feature>
<comment type="caution">
    <text evidence="2">The sequence shown here is derived from an EMBL/GenBank/DDBJ whole genome shotgun (WGS) entry which is preliminary data.</text>
</comment>
<dbReference type="EMBL" id="CAUYUJ010001641">
    <property type="protein sequence ID" value="CAK0796868.1"/>
    <property type="molecule type" value="Genomic_DNA"/>
</dbReference>
<evidence type="ECO:0000256" key="1">
    <source>
        <dbReference type="SAM" id="MobiDB-lite"/>
    </source>
</evidence>
<feature type="region of interest" description="Disordered" evidence="1">
    <location>
        <begin position="30"/>
        <end position="110"/>
    </location>
</feature>
<organism evidence="2 3">
    <name type="scientific">Prorocentrum cordatum</name>
    <dbReference type="NCBI Taxonomy" id="2364126"/>
    <lineage>
        <taxon>Eukaryota</taxon>
        <taxon>Sar</taxon>
        <taxon>Alveolata</taxon>
        <taxon>Dinophyceae</taxon>
        <taxon>Prorocentrales</taxon>
        <taxon>Prorocentraceae</taxon>
        <taxon>Prorocentrum</taxon>
    </lineage>
</organism>
<feature type="compositionally biased region" description="Basic and acidic residues" evidence="1">
    <location>
        <begin position="51"/>
        <end position="80"/>
    </location>
</feature>
<accession>A0ABN9PXL8</accession>